<sequence>MTHYCRVCNREFNCAGTLGGHMRSHTVGDQADKSRSDDHEHMNDKHSNVEGQKHSYSYALSQTVLSLKVEDTEAGDDDIDDDKGVMPNGSIATFSSSPHFPDQTRTTNFSPKENILTLAALLLYNTYYIKII</sequence>
<dbReference type="PROSITE" id="PS50157">
    <property type="entry name" value="ZINC_FINGER_C2H2_2"/>
    <property type="match status" value="1"/>
</dbReference>
<protein>
    <recommendedName>
        <fullName evidence="3">C2H2-type domain-containing protein</fullName>
    </recommendedName>
</protein>
<dbReference type="Proteomes" id="UP001152523">
    <property type="component" value="Unassembled WGS sequence"/>
</dbReference>
<dbReference type="Gene3D" id="3.30.160.60">
    <property type="entry name" value="Classic Zinc Finger"/>
    <property type="match status" value="1"/>
</dbReference>
<gene>
    <name evidence="4" type="ORF">CEPIT_LOCUS8911</name>
</gene>
<dbReference type="InterPro" id="IPR013087">
    <property type="entry name" value="Znf_C2H2_type"/>
</dbReference>
<comment type="caution">
    <text evidence="4">The sequence shown here is derived from an EMBL/GenBank/DDBJ whole genome shotgun (WGS) entry which is preliminary data.</text>
</comment>
<evidence type="ECO:0000256" key="1">
    <source>
        <dbReference type="PROSITE-ProRule" id="PRU00042"/>
    </source>
</evidence>
<accession>A0AAV0CSC0</accession>
<keyword evidence="5" id="KW-1185">Reference proteome</keyword>
<evidence type="ECO:0000259" key="3">
    <source>
        <dbReference type="PROSITE" id="PS50157"/>
    </source>
</evidence>
<dbReference type="GO" id="GO:0008270">
    <property type="term" value="F:zinc ion binding"/>
    <property type="evidence" value="ECO:0007669"/>
    <property type="project" value="UniProtKB-KW"/>
</dbReference>
<name>A0AAV0CSC0_9ASTE</name>
<organism evidence="4 5">
    <name type="scientific">Cuscuta epithymum</name>
    <dbReference type="NCBI Taxonomy" id="186058"/>
    <lineage>
        <taxon>Eukaryota</taxon>
        <taxon>Viridiplantae</taxon>
        <taxon>Streptophyta</taxon>
        <taxon>Embryophyta</taxon>
        <taxon>Tracheophyta</taxon>
        <taxon>Spermatophyta</taxon>
        <taxon>Magnoliopsida</taxon>
        <taxon>eudicotyledons</taxon>
        <taxon>Gunneridae</taxon>
        <taxon>Pentapetalae</taxon>
        <taxon>asterids</taxon>
        <taxon>lamiids</taxon>
        <taxon>Solanales</taxon>
        <taxon>Convolvulaceae</taxon>
        <taxon>Cuscuteae</taxon>
        <taxon>Cuscuta</taxon>
        <taxon>Cuscuta subgen. Cuscuta</taxon>
    </lineage>
</organism>
<feature type="domain" description="C2H2-type" evidence="3">
    <location>
        <begin position="3"/>
        <end position="26"/>
    </location>
</feature>
<dbReference type="InterPro" id="IPR036236">
    <property type="entry name" value="Znf_C2H2_sf"/>
</dbReference>
<dbReference type="EMBL" id="CAMAPF010000046">
    <property type="protein sequence ID" value="CAH9084498.1"/>
    <property type="molecule type" value="Genomic_DNA"/>
</dbReference>
<evidence type="ECO:0000313" key="5">
    <source>
        <dbReference type="Proteomes" id="UP001152523"/>
    </source>
</evidence>
<evidence type="ECO:0000313" key="4">
    <source>
        <dbReference type="EMBL" id="CAH9084498.1"/>
    </source>
</evidence>
<feature type="compositionally biased region" description="Polar residues" evidence="2">
    <location>
        <begin position="90"/>
        <end position="106"/>
    </location>
</feature>
<feature type="compositionally biased region" description="Basic and acidic residues" evidence="2">
    <location>
        <begin position="30"/>
        <end position="53"/>
    </location>
</feature>
<keyword evidence="1" id="KW-0862">Zinc</keyword>
<reference evidence="4" key="1">
    <citation type="submission" date="2022-07" db="EMBL/GenBank/DDBJ databases">
        <authorList>
            <person name="Macas J."/>
            <person name="Novak P."/>
            <person name="Neumann P."/>
        </authorList>
    </citation>
    <scope>NUCLEOTIDE SEQUENCE</scope>
</reference>
<keyword evidence="1" id="KW-0479">Metal-binding</keyword>
<dbReference type="SUPFAM" id="SSF57667">
    <property type="entry name" value="beta-beta-alpha zinc fingers"/>
    <property type="match status" value="1"/>
</dbReference>
<proteinExistence type="predicted"/>
<keyword evidence="1" id="KW-0863">Zinc-finger</keyword>
<evidence type="ECO:0000256" key="2">
    <source>
        <dbReference type="SAM" id="MobiDB-lite"/>
    </source>
</evidence>
<dbReference type="AlphaFoldDB" id="A0AAV0CSC0"/>
<feature type="region of interest" description="Disordered" evidence="2">
    <location>
        <begin position="19"/>
        <end position="53"/>
    </location>
</feature>
<feature type="region of interest" description="Disordered" evidence="2">
    <location>
        <begin position="74"/>
        <end position="106"/>
    </location>
</feature>
<dbReference type="PROSITE" id="PS00028">
    <property type="entry name" value="ZINC_FINGER_C2H2_1"/>
    <property type="match status" value="1"/>
</dbReference>